<sequence length="109" mass="12076">IAGQSEYKPCPVHETGCPVSQFLPWASNSGDRLEFGPACSEGSRPNHFKREDCLHQLKYTISGQLFAQAPGEKYPGLAEKTVTDSSFYFVIWFQDDTGWYLKVGPVGGD</sequence>
<reference evidence="1" key="5">
    <citation type="submission" date="2025-09" db="UniProtKB">
        <authorList>
            <consortium name="Ensembl"/>
        </authorList>
    </citation>
    <scope>IDENTIFICATION</scope>
</reference>
<organism evidence="1 2">
    <name type="scientific">Rhinolophus ferrumequinum</name>
    <name type="common">Greater horseshoe bat</name>
    <dbReference type="NCBI Taxonomy" id="59479"/>
    <lineage>
        <taxon>Eukaryota</taxon>
        <taxon>Metazoa</taxon>
        <taxon>Chordata</taxon>
        <taxon>Craniata</taxon>
        <taxon>Vertebrata</taxon>
        <taxon>Euteleostomi</taxon>
        <taxon>Mammalia</taxon>
        <taxon>Eutheria</taxon>
        <taxon>Laurasiatheria</taxon>
        <taxon>Chiroptera</taxon>
        <taxon>Yinpterochiroptera</taxon>
        <taxon>Rhinolophoidea</taxon>
        <taxon>Rhinolophidae</taxon>
        <taxon>Rhinolophinae</taxon>
        <taxon>Rhinolophus</taxon>
    </lineage>
</organism>
<evidence type="ECO:0000313" key="1">
    <source>
        <dbReference type="Ensembl" id="ENSRFEP00010012811.1"/>
    </source>
</evidence>
<accession>A0A671EHL7</accession>
<dbReference type="AlphaFoldDB" id="A0A671EHL7"/>
<name>A0A671EHL7_RHIFE</name>
<keyword evidence="2" id="KW-1185">Reference proteome</keyword>
<proteinExistence type="predicted"/>
<reference evidence="1" key="4">
    <citation type="submission" date="2025-08" db="UniProtKB">
        <authorList>
            <consortium name="Ensembl"/>
        </authorList>
    </citation>
    <scope>IDENTIFICATION</scope>
</reference>
<evidence type="ECO:0000313" key="2">
    <source>
        <dbReference type="Proteomes" id="UP000472240"/>
    </source>
</evidence>
<reference evidence="1 2" key="1">
    <citation type="journal article" date="2015" name="Annu Rev Anim Biosci">
        <title>The Genome 10K Project: a way forward.</title>
        <authorList>
            <person name="Koepfli K.P."/>
            <person name="Paten B."/>
            <person name="O'Brien S.J."/>
            <person name="Koepfli K.P."/>
            <person name="Paten B."/>
            <person name="Antunes A."/>
            <person name="Belov K."/>
            <person name="Bustamante C."/>
            <person name="Castoe T.A."/>
            <person name="Clawson H."/>
            <person name="Crawford A.J."/>
            <person name="Diekhans M."/>
            <person name="Distel D."/>
            <person name="Durbin R."/>
            <person name="Earl D."/>
            <person name="Fujita M.K."/>
            <person name="Gamble T."/>
            <person name="Georges A."/>
            <person name="Gemmell N."/>
            <person name="Gilbert M.T."/>
            <person name="Graves J.M."/>
            <person name="Green R.E."/>
            <person name="Hickey G."/>
            <person name="Jarvis E.D."/>
            <person name="Johnson W."/>
            <person name="Komissarov A."/>
            <person name="Korf I."/>
            <person name="Kuhn R."/>
            <person name="Larkin D.M."/>
            <person name="Lewin H."/>
            <person name="Lopez J.V."/>
            <person name="Ma J."/>
            <person name="Marques-Bonet T."/>
            <person name="Miller W."/>
            <person name="Murphy R."/>
            <person name="Pevzner P."/>
            <person name="Shapiro B."/>
            <person name="Steiner C."/>
            <person name="Tamazian G."/>
            <person name="Venkatesh B."/>
            <person name="Wang J."/>
            <person name="Wayne R."/>
            <person name="Wiley E."/>
            <person name="Yang H."/>
            <person name="Zhang G."/>
            <person name="Haussler D."/>
            <person name="Ryder O."/>
            <person name="O'Brien S.J."/>
        </authorList>
    </citation>
    <scope>NUCLEOTIDE SEQUENCE</scope>
</reference>
<reference evidence="2" key="3">
    <citation type="submission" date="2018-12" db="EMBL/GenBank/DDBJ databases">
        <title>G10K-VGP greater horseshoe bat female genome, primary haplotype.</title>
        <authorList>
            <person name="Teeling E."/>
            <person name="Myers G."/>
            <person name="Vernes S."/>
            <person name="Pippel M."/>
            <person name="Winkler S."/>
            <person name="Fedrigo O."/>
            <person name="Rhie A."/>
            <person name="Koren S."/>
            <person name="Phillippy A."/>
            <person name="Lewin H."/>
            <person name="Damas J."/>
            <person name="Howe K."/>
            <person name="Mountcastle J."/>
            <person name="Jarvis E.D."/>
        </authorList>
    </citation>
    <scope>NUCLEOTIDE SEQUENCE [LARGE SCALE GENOMIC DNA]</scope>
</reference>
<reference evidence="1 2" key="2">
    <citation type="journal article" date="2018" name="Annu Rev Anim Biosci">
        <title>Bat Biology, Genomes, and the Bat1K Project: To Generate Chromosome-Level Genomes for All Living Bat Species.</title>
        <authorList>
            <person name="Teeling E.C."/>
            <person name="Vernes S.C."/>
            <person name="Davalos L.M."/>
            <person name="Ray D.A."/>
            <person name="Gilbert M.T.P."/>
            <person name="Myers E."/>
        </authorList>
    </citation>
    <scope>NUCLEOTIDE SEQUENCE</scope>
</reference>
<dbReference type="SUPFAM" id="SSF50729">
    <property type="entry name" value="PH domain-like"/>
    <property type="match status" value="1"/>
</dbReference>
<dbReference type="Ensembl" id="ENSRFET00010014014.1">
    <property type="protein sequence ID" value="ENSRFEP00010012811.1"/>
    <property type="gene ID" value="ENSRFEG00010008708.1"/>
</dbReference>
<dbReference type="InParanoid" id="A0A671EHL7"/>
<dbReference type="InterPro" id="IPR011993">
    <property type="entry name" value="PH-like_dom_sf"/>
</dbReference>
<dbReference type="Proteomes" id="UP000472240">
    <property type="component" value="Chromosome 13"/>
</dbReference>
<dbReference type="Gene3D" id="2.30.29.30">
    <property type="entry name" value="Pleckstrin-homology domain (PH domain)/Phosphotyrosine-binding domain (PTB)"/>
    <property type="match status" value="1"/>
</dbReference>
<protein>
    <submittedName>
        <fullName evidence="1">Uncharacterized protein</fullName>
    </submittedName>
</protein>